<organism evidence="1">
    <name type="scientific">hydrothermal vent metagenome</name>
    <dbReference type="NCBI Taxonomy" id="652676"/>
    <lineage>
        <taxon>unclassified sequences</taxon>
        <taxon>metagenomes</taxon>
        <taxon>ecological metagenomes</taxon>
    </lineage>
</organism>
<evidence type="ECO:0008006" key="2">
    <source>
        <dbReference type="Google" id="ProtNLM"/>
    </source>
</evidence>
<gene>
    <name evidence="1" type="ORF">MNBD_ACTINO01-1617</name>
</gene>
<reference evidence="1" key="1">
    <citation type="submission" date="2018-06" db="EMBL/GenBank/DDBJ databases">
        <authorList>
            <person name="Zhirakovskaya E."/>
        </authorList>
    </citation>
    <scope>NUCLEOTIDE SEQUENCE</scope>
</reference>
<proteinExistence type="predicted"/>
<dbReference type="AlphaFoldDB" id="A0A3B0SD12"/>
<evidence type="ECO:0000313" key="1">
    <source>
        <dbReference type="EMBL" id="VAW04171.1"/>
    </source>
</evidence>
<name>A0A3B0SD12_9ZZZZ</name>
<dbReference type="EMBL" id="UOEI01000387">
    <property type="protein sequence ID" value="VAW04171.1"/>
    <property type="molecule type" value="Genomic_DNA"/>
</dbReference>
<accession>A0A3B0SD12</accession>
<protein>
    <recommendedName>
        <fullName evidence="2">Phage protein</fullName>
    </recommendedName>
</protein>
<sequence length="149" mass="16985">MGAEMTARYTLVFYAEASGREPLADFLRNLEPHKRAALVAALSEILAHQGVDVCATEYGKHLGKGLAEFRLRHSYDEIIKRFPDGEVVRPPVRRRGGSVLLRVFFHAYGDKRVLLLGGYDKGRRSSKRKQEAEIARARKRLREFQSRTT</sequence>